<feature type="non-terminal residue" evidence="2">
    <location>
        <position position="1"/>
    </location>
</feature>
<name>W1YEX9_9ZZZZ</name>
<dbReference type="EMBL" id="AZMM01006396">
    <property type="protein sequence ID" value="ETJ39729.1"/>
    <property type="molecule type" value="Genomic_DNA"/>
</dbReference>
<feature type="region of interest" description="Disordered" evidence="1">
    <location>
        <begin position="25"/>
        <end position="51"/>
    </location>
</feature>
<accession>W1YEX9</accession>
<organism evidence="2">
    <name type="scientific">human gut metagenome</name>
    <dbReference type="NCBI Taxonomy" id="408170"/>
    <lineage>
        <taxon>unclassified sequences</taxon>
        <taxon>metagenomes</taxon>
        <taxon>organismal metagenomes</taxon>
    </lineage>
</organism>
<reference evidence="2" key="1">
    <citation type="submission" date="2013-12" db="EMBL/GenBank/DDBJ databases">
        <title>A Varibaculum cambriense genome reconstructed from a premature infant gut community with otherwise low bacterial novelty that shifts toward anaerobic metabolism during the third week of life.</title>
        <authorList>
            <person name="Brown C.T."/>
            <person name="Sharon I."/>
            <person name="Thomas B.C."/>
            <person name="Castelle C.J."/>
            <person name="Morowitz M.J."/>
            <person name="Banfield J.F."/>
        </authorList>
    </citation>
    <scope>NUCLEOTIDE SEQUENCE</scope>
</reference>
<protein>
    <submittedName>
        <fullName evidence="2">ABC superfamily ATP binding cassette transporter, binding protein</fullName>
    </submittedName>
</protein>
<sequence length="85" mass="8174">SRRGFLQLTSTLGVAAGLAAALSACGGSGSASSGASSAATEEQSSSAQANPDGVIKAGISYELGTNGYDPATTPAALTVSANWHT</sequence>
<comment type="caution">
    <text evidence="2">The sequence shown here is derived from an EMBL/GenBank/DDBJ whole genome shotgun (WGS) entry which is preliminary data.</text>
</comment>
<feature type="compositionally biased region" description="Low complexity" evidence="1">
    <location>
        <begin position="25"/>
        <end position="49"/>
    </location>
</feature>
<proteinExistence type="predicted"/>
<gene>
    <name evidence="2" type="ORF">Q604_UNBC06396G0001</name>
</gene>
<evidence type="ECO:0000313" key="2">
    <source>
        <dbReference type="EMBL" id="ETJ39729.1"/>
    </source>
</evidence>
<feature type="non-terminal residue" evidence="2">
    <location>
        <position position="85"/>
    </location>
</feature>
<evidence type="ECO:0000256" key="1">
    <source>
        <dbReference type="SAM" id="MobiDB-lite"/>
    </source>
</evidence>
<dbReference type="AlphaFoldDB" id="W1YEX9"/>